<comment type="caution">
    <text evidence="1">The sequence shown here is derived from an EMBL/GenBank/DDBJ whole genome shotgun (WGS) entry which is preliminary data.</text>
</comment>
<dbReference type="EMBL" id="JAAGWD010000001">
    <property type="protein sequence ID" value="NEM96989.1"/>
    <property type="molecule type" value="Genomic_DNA"/>
</dbReference>
<dbReference type="AlphaFoldDB" id="A0A6B3LJT9"/>
<evidence type="ECO:0000313" key="1">
    <source>
        <dbReference type="EMBL" id="NEM96989.1"/>
    </source>
</evidence>
<dbReference type="Proteomes" id="UP000474777">
    <property type="component" value="Unassembled WGS sequence"/>
</dbReference>
<evidence type="ECO:0000313" key="2">
    <source>
        <dbReference type="Proteomes" id="UP000474777"/>
    </source>
</evidence>
<name>A0A6B3LJT9_9BACT</name>
<accession>A0A6B3LJT9</accession>
<dbReference type="RefSeq" id="WP_163912849.1">
    <property type="nucleotide sequence ID" value="NZ_JAAGWD010000001.1"/>
</dbReference>
<protein>
    <submittedName>
        <fullName evidence="1">Uncharacterized protein</fullName>
    </submittedName>
</protein>
<reference evidence="1 2" key="1">
    <citation type="submission" date="2020-02" db="EMBL/GenBank/DDBJ databases">
        <authorList>
            <person name="Kim M.K."/>
        </authorList>
    </citation>
    <scope>NUCLEOTIDE SEQUENCE [LARGE SCALE GENOMIC DNA]</scope>
    <source>
        <strain evidence="1 2">BT327</strain>
    </source>
</reference>
<keyword evidence="2" id="KW-1185">Reference proteome</keyword>
<proteinExistence type="predicted"/>
<sequence>MKDKLILDVNKKKVWYGAEVLKVRDLFSRKEEKGSNITKSDDKFFSNYWQVYAWAAIIGFINNKRVTGATLDNRTSFEYQVISNASESISYALILMAIGKIEAQTSAEILDAREILTIISEYAEGGAKHVLELRETPGLESKFNYADDYFLEIFERVASPKEVEA</sequence>
<organism evidence="1 2">
    <name type="scientific">Pontibacter burrus</name>
    <dbReference type="NCBI Taxonomy" id="2704466"/>
    <lineage>
        <taxon>Bacteria</taxon>
        <taxon>Pseudomonadati</taxon>
        <taxon>Bacteroidota</taxon>
        <taxon>Cytophagia</taxon>
        <taxon>Cytophagales</taxon>
        <taxon>Hymenobacteraceae</taxon>
        <taxon>Pontibacter</taxon>
    </lineage>
</organism>
<gene>
    <name evidence="1" type="ORF">GXP69_04715</name>
</gene>